<evidence type="ECO:0000313" key="1">
    <source>
        <dbReference type="EMBL" id="KAH3701093.1"/>
    </source>
</evidence>
<protein>
    <submittedName>
        <fullName evidence="1">Uncharacterized protein</fullName>
    </submittedName>
</protein>
<keyword evidence="2" id="KW-1185">Reference proteome</keyword>
<evidence type="ECO:0000313" key="2">
    <source>
        <dbReference type="Proteomes" id="UP000828390"/>
    </source>
</evidence>
<dbReference type="Proteomes" id="UP000828390">
    <property type="component" value="Unassembled WGS sequence"/>
</dbReference>
<sequence length="69" mass="8029">MPPYVTPPTWLTRHLHPLSFRQIPTPSNYYKFSFYPATIVLWNSLPANIVQAPTLDQFRLGVTKLDHSF</sequence>
<organism evidence="1 2">
    <name type="scientific">Dreissena polymorpha</name>
    <name type="common">Zebra mussel</name>
    <name type="synonym">Mytilus polymorpha</name>
    <dbReference type="NCBI Taxonomy" id="45954"/>
    <lineage>
        <taxon>Eukaryota</taxon>
        <taxon>Metazoa</taxon>
        <taxon>Spiralia</taxon>
        <taxon>Lophotrochozoa</taxon>
        <taxon>Mollusca</taxon>
        <taxon>Bivalvia</taxon>
        <taxon>Autobranchia</taxon>
        <taxon>Heteroconchia</taxon>
        <taxon>Euheterodonta</taxon>
        <taxon>Imparidentia</taxon>
        <taxon>Neoheterodontei</taxon>
        <taxon>Myida</taxon>
        <taxon>Dreissenoidea</taxon>
        <taxon>Dreissenidae</taxon>
        <taxon>Dreissena</taxon>
    </lineage>
</organism>
<proteinExistence type="predicted"/>
<reference evidence="1" key="2">
    <citation type="submission" date="2020-11" db="EMBL/GenBank/DDBJ databases">
        <authorList>
            <person name="McCartney M.A."/>
            <person name="Auch B."/>
            <person name="Kono T."/>
            <person name="Mallez S."/>
            <person name="Becker A."/>
            <person name="Gohl D.M."/>
            <person name="Silverstein K.A.T."/>
            <person name="Koren S."/>
            <person name="Bechman K.B."/>
            <person name="Herman A."/>
            <person name="Abrahante J.E."/>
            <person name="Garbe J."/>
        </authorList>
    </citation>
    <scope>NUCLEOTIDE SEQUENCE</scope>
    <source>
        <strain evidence="1">Duluth1</strain>
        <tissue evidence="1">Whole animal</tissue>
    </source>
</reference>
<accession>A0A9D3YLN1</accession>
<comment type="caution">
    <text evidence="1">The sequence shown here is derived from an EMBL/GenBank/DDBJ whole genome shotgun (WGS) entry which is preliminary data.</text>
</comment>
<reference evidence="1" key="1">
    <citation type="journal article" date="2019" name="bioRxiv">
        <title>The Genome of the Zebra Mussel, Dreissena polymorpha: A Resource for Invasive Species Research.</title>
        <authorList>
            <person name="McCartney M.A."/>
            <person name="Auch B."/>
            <person name="Kono T."/>
            <person name="Mallez S."/>
            <person name="Zhang Y."/>
            <person name="Obille A."/>
            <person name="Becker A."/>
            <person name="Abrahante J.E."/>
            <person name="Garbe J."/>
            <person name="Badalamenti J.P."/>
            <person name="Herman A."/>
            <person name="Mangelson H."/>
            <person name="Liachko I."/>
            <person name="Sullivan S."/>
            <person name="Sone E.D."/>
            <person name="Koren S."/>
            <person name="Silverstein K.A.T."/>
            <person name="Beckman K.B."/>
            <person name="Gohl D.M."/>
        </authorList>
    </citation>
    <scope>NUCLEOTIDE SEQUENCE</scope>
    <source>
        <strain evidence="1">Duluth1</strain>
        <tissue evidence="1">Whole animal</tissue>
    </source>
</reference>
<gene>
    <name evidence="1" type="ORF">DPMN_076077</name>
</gene>
<name>A0A9D3YLN1_DREPO</name>
<dbReference type="EMBL" id="JAIWYP010000015">
    <property type="protein sequence ID" value="KAH3701093.1"/>
    <property type="molecule type" value="Genomic_DNA"/>
</dbReference>
<dbReference type="AlphaFoldDB" id="A0A9D3YLN1"/>